<dbReference type="Proteomes" id="UP000094974">
    <property type="component" value="Unassembled WGS sequence"/>
</dbReference>
<evidence type="ECO:0000313" key="2">
    <source>
        <dbReference type="Proteomes" id="UP000094974"/>
    </source>
</evidence>
<sequence>MGWSIDLIPNKIVDEEEIDDIISKLPQELSFSLGNSKQPWGWSAGVDVTLRDDNTIWLSGSYGISGGIAEQFVAHMKSELESKGHLIKIADRR</sequence>
<organism evidence="1 2">
    <name type="scientific">Paenibacillus polymyxa</name>
    <name type="common">Bacillus polymyxa</name>
    <dbReference type="NCBI Taxonomy" id="1406"/>
    <lineage>
        <taxon>Bacteria</taxon>
        <taxon>Bacillati</taxon>
        <taxon>Bacillota</taxon>
        <taxon>Bacilli</taxon>
        <taxon>Bacillales</taxon>
        <taxon>Paenibacillaceae</taxon>
        <taxon>Paenibacillus</taxon>
    </lineage>
</organism>
<proteinExistence type="predicted"/>
<accession>A0ABX2ZDL7</accession>
<comment type="caution">
    <text evidence="1">The sequence shown here is derived from an EMBL/GenBank/DDBJ whole genome shotgun (WGS) entry which is preliminary data.</text>
</comment>
<dbReference type="EMBL" id="LYND01000132">
    <property type="protein sequence ID" value="ODA08280.1"/>
    <property type="molecule type" value="Genomic_DNA"/>
</dbReference>
<name>A0ABX2ZDL7_PAEPO</name>
<keyword evidence="2" id="KW-1185">Reference proteome</keyword>
<protein>
    <submittedName>
        <fullName evidence="1">Uncharacterized protein</fullName>
    </submittedName>
</protein>
<dbReference type="RefSeq" id="WP_068940454.1">
    <property type="nucleotide sequence ID" value="NZ_LYND01000132.1"/>
</dbReference>
<evidence type="ECO:0000313" key="1">
    <source>
        <dbReference type="EMBL" id="ODA08280.1"/>
    </source>
</evidence>
<reference evidence="2" key="1">
    <citation type="submission" date="2016-05" db="EMBL/GenBank/DDBJ databases">
        <title>Whole genome shotgun sequencing of cultured foodborne pathogen.</title>
        <authorList>
            <person name="Zheng J."/>
            <person name="Timme R."/>
            <person name="Allard M."/>
            <person name="Strain E."/>
            <person name="Luo Y."/>
            <person name="Brown E."/>
        </authorList>
    </citation>
    <scope>NUCLEOTIDE SEQUENCE [LARGE SCALE GENOMIC DNA]</scope>
    <source>
        <strain evidence="2">CFSAN034343</strain>
    </source>
</reference>
<gene>
    <name evidence="1" type="ORF">A7312_27830</name>
</gene>